<dbReference type="Pfam" id="PF12840">
    <property type="entry name" value="HTH_20"/>
    <property type="match status" value="1"/>
</dbReference>
<dbReference type="Proteomes" id="UP000516230">
    <property type="component" value="Plasmid unnamed2"/>
</dbReference>
<proteinExistence type="predicted"/>
<keyword evidence="2" id="KW-0614">Plasmid</keyword>
<evidence type="ECO:0000313" key="2">
    <source>
        <dbReference type="EMBL" id="QNP67794.1"/>
    </source>
</evidence>
<dbReference type="Gene3D" id="1.10.10.10">
    <property type="entry name" value="Winged helix-like DNA-binding domain superfamily/Winged helix DNA-binding domain"/>
    <property type="match status" value="1"/>
</dbReference>
<dbReference type="InterPro" id="IPR001845">
    <property type="entry name" value="HTH_ArsR_DNA-bd_dom"/>
</dbReference>
<reference evidence="2 3" key="1">
    <citation type="submission" date="2020-08" db="EMBL/GenBank/DDBJ databases">
        <title>A novel species.</title>
        <authorList>
            <person name="Gao J."/>
        </authorList>
    </citation>
    <scope>NUCLEOTIDE SEQUENCE [LARGE SCALE GENOMIC DNA]</scope>
    <source>
        <strain evidence="2 3">CRPJ-33</strain>
        <plasmid evidence="2 3">unnamed2</plasmid>
    </source>
</reference>
<dbReference type="EMBL" id="CP060826">
    <property type="protein sequence ID" value="QNP67794.1"/>
    <property type="molecule type" value="Genomic_DNA"/>
</dbReference>
<dbReference type="AlphaFoldDB" id="A0A7H0I4S8"/>
<keyword evidence="3" id="KW-1185">Reference proteome</keyword>
<accession>A0A7H0I4S8</accession>
<dbReference type="RefSeq" id="WP_187744837.1">
    <property type="nucleotide sequence ID" value="NZ_CP060826.1"/>
</dbReference>
<sequence>MDTVPLDVIRAPAAAMAALDPVRSRLLAHLREARSAGGLARELGLSRQRVNYHLRQLEEQGLVVAAGDRQWGGITERLVVATAHAYVISPEAMGRLAPPPPDERPDRLSASFLLALAAQTVRHLGGLLARSRSTGKPAETFAVQADVALASPAARAAFARDLAEAVTAVVARYHDERPGGRVHRLVVGAYPLPPAQEQPHD</sequence>
<dbReference type="CDD" id="cd00090">
    <property type="entry name" value="HTH_ARSR"/>
    <property type="match status" value="1"/>
</dbReference>
<dbReference type="SMART" id="SM00418">
    <property type="entry name" value="HTH_ARSR"/>
    <property type="match status" value="1"/>
</dbReference>
<name>A0A7H0I4S8_9ACTN</name>
<dbReference type="InterPro" id="IPR036390">
    <property type="entry name" value="WH_DNA-bd_sf"/>
</dbReference>
<feature type="domain" description="HTH arsR-type" evidence="1">
    <location>
        <begin position="14"/>
        <end position="98"/>
    </location>
</feature>
<dbReference type="SUPFAM" id="SSF46785">
    <property type="entry name" value="Winged helix' DNA-binding domain"/>
    <property type="match status" value="1"/>
</dbReference>
<organism evidence="2 3">
    <name type="scientific">Streptomyces genisteinicus</name>
    <dbReference type="NCBI Taxonomy" id="2768068"/>
    <lineage>
        <taxon>Bacteria</taxon>
        <taxon>Bacillati</taxon>
        <taxon>Actinomycetota</taxon>
        <taxon>Actinomycetes</taxon>
        <taxon>Kitasatosporales</taxon>
        <taxon>Streptomycetaceae</taxon>
        <taxon>Streptomyces</taxon>
    </lineage>
</organism>
<gene>
    <name evidence="2" type="ORF">IAG43_32815</name>
</gene>
<dbReference type="GO" id="GO:0003700">
    <property type="term" value="F:DNA-binding transcription factor activity"/>
    <property type="evidence" value="ECO:0007669"/>
    <property type="project" value="InterPro"/>
</dbReference>
<evidence type="ECO:0000259" key="1">
    <source>
        <dbReference type="SMART" id="SM00418"/>
    </source>
</evidence>
<dbReference type="InterPro" id="IPR036388">
    <property type="entry name" value="WH-like_DNA-bd_sf"/>
</dbReference>
<evidence type="ECO:0000313" key="3">
    <source>
        <dbReference type="Proteomes" id="UP000516230"/>
    </source>
</evidence>
<dbReference type="KEGG" id="sgj:IAG43_32815"/>
<geneLocation type="plasmid" evidence="2 3">
    <name>unnamed2</name>
</geneLocation>
<protein>
    <submittedName>
        <fullName evidence="2">Winged helix-turn-helix transcriptional regulator</fullName>
    </submittedName>
</protein>
<dbReference type="InterPro" id="IPR011991">
    <property type="entry name" value="ArsR-like_HTH"/>
</dbReference>